<accession>A0AAV0YTF3</accession>
<keyword evidence="3" id="KW-0548">Nucleotidyltransferase</keyword>
<evidence type="ECO:0000313" key="5">
    <source>
        <dbReference type="EMBL" id="CAI8589400.1"/>
    </source>
</evidence>
<name>A0AAV0YTF3_VICFA</name>
<dbReference type="PANTHER" id="PTHR34677">
    <property type="match status" value="1"/>
</dbReference>
<keyword evidence="6" id="KW-1185">Reference proteome</keyword>
<evidence type="ECO:0000256" key="2">
    <source>
        <dbReference type="ARBA" id="ARBA00022679"/>
    </source>
</evidence>
<evidence type="ECO:0000256" key="1">
    <source>
        <dbReference type="ARBA" id="ARBA00012417"/>
    </source>
</evidence>
<protein>
    <recommendedName>
        <fullName evidence="1">DNA-directed DNA polymerase</fullName>
        <ecNumber evidence="1">2.7.7.7</ecNumber>
    </recommendedName>
</protein>
<dbReference type="EMBL" id="OX451736">
    <property type="protein sequence ID" value="CAI8589400.1"/>
    <property type="molecule type" value="Genomic_DNA"/>
</dbReference>
<evidence type="ECO:0000256" key="4">
    <source>
        <dbReference type="ARBA" id="ARBA00022932"/>
    </source>
</evidence>
<proteinExistence type="predicted"/>
<sequence length="551" mass="62266">MVHYLNEINSSNGNHGFEVCTNGNHSFVGCASYNWTVDTIPPTAYVTASTTFTSSSNVSVNISFTEPCIGEGFGCKSVNACNLLVYGAGQVVPSSFRVLKPNLMYSLLVSLSPTVQYGRAILVMDRSFCTDIAGNSFTRMANSSVHLHIDRRKVYVNIRTRVPEKLLRINSETRTIQATNDLNKLKVYLYFSSPIVNSSMQVMSSLNISRGSLVPTSAENLGNRRFGFMVLHCAIRREFFDLALIIIDKYPDLIVIANRHGFSPLKLLATRPSAFKSGCKMIWWKRILYHCIPVGILNVEEAVKYCAMKQYESSSHKKCPKNYDTCYLFLQKCKEYAYPLIPFVKRVLMKETTSTAAYGSKNIEEKHKVFQNYQHRNISMQSKHKLLPENYATCLWFIKFAYIYTLGLSGVGVEEIKKMKQKHKWSGQLLNRFMENAYESYLGTGTKPIQYLSGTDFISAYKPNQGENNSEECEHIIRIAKPGMSKSSVVDSETGKSFDSSFVMQVQEEAQNGQVELEKHVITKTLTKPSEAYYDAKNLPHVLVSTKICFV</sequence>
<dbReference type="InterPro" id="IPR042087">
    <property type="entry name" value="DNA_pol_B_thumb"/>
</dbReference>
<dbReference type="PANTHER" id="PTHR34677:SF1">
    <property type="entry name" value="TRANSMEMBRANE PROTEIN"/>
    <property type="match status" value="1"/>
</dbReference>
<dbReference type="EC" id="2.7.7.7" evidence="1"/>
<dbReference type="Proteomes" id="UP001157006">
    <property type="component" value="Chromosome 1L"/>
</dbReference>
<dbReference type="Gene3D" id="1.10.132.60">
    <property type="entry name" value="DNA polymerase family B, C-terminal domain"/>
    <property type="match status" value="1"/>
</dbReference>
<reference evidence="5 6" key="1">
    <citation type="submission" date="2023-01" db="EMBL/GenBank/DDBJ databases">
        <authorList>
            <person name="Kreplak J."/>
        </authorList>
    </citation>
    <scope>NUCLEOTIDE SEQUENCE [LARGE SCALE GENOMIC DNA]</scope>
</reference>
<evidence type="ECO:0000313" key="6">
    <source>
        <dbReference type="Proteomes" id="UP001157006"/>
    </source>
</evidence>
<organism evidence="5 6">
    <name type="scientific">Vicia faba</name>
    <name type="common">Broad bean</name>
    <name type="synonym">Faba vulgaris</name>
    <dbReference type="NCBI Taxonomy" id="3906"/>
    <lineage>
        <taxon>Eukaryota</taxon>
        <taxon>Viridiplantae</taxon>
        <taxon>Streptophyta</taxon>
        <taxon>Embryophyta</taxon>
        <taxon>Tracheophyta</taxon>
        <taxon>Spermatophyta</taxon>
        <taxon>Magnoliopsida</taxon>
        <taxon>eudicotyledons</taxon>
        <taxon>Gunneridae</taxon>
        <taxon>Pentapetalae</taxon>
        <taxon>rosids</taxon>
        <taxon>fabids</taxon>
        <taxon>Fabales</taxon>
        <taxon>Fabaceae</taxon>
        <taxon>Papilionoideae</taxon>
        <taxon>50 kb inversion clade</taxon>
        <taxon>NPAAA clade</taxon>
        <taxon>Hologalegina</taxon>
        <taxon>IRL clade</taxon>
        <taxon>Fabeae</taxon>
        <taxon>Vicia</taxon>
    </lineage>
</organism>
<keyword evidence="2" id="KW-0808">Transferase</keyword>
<gene>
    <name evidence="5" type="ORF">VFH_I391440</name>
</gene>
<evidence type="ECO:0000256" key="3">
    <source>
        <dbReference type="ARBA" id="ARBA00022695"/>
    </source>
</evidence>
<dbReference type="GO" id="GO:0003887">
    <property type="term" value="F:DNA-directed DNA polymerase activity"/>
    <property type="evidence" value="ECO:0007669"/>
    <property type="project" value="UniProtKB-KW"/>
</dbReference>
<keyword evidence="4" id="KW-0239">DNA-directed DNA polymerase</keyword>
<dbReference type="AlphaFoldDB" id="A0AAV0YTF3"/>